<reference evidence="1 2" key="1">
    <citation type="submission" date="2012-02" db="EMBL/GenBank/DDBJ databases">
        <title>Complete genome sequence of Actinoplanes missouriensis 431 (= NBRC 102363).</title>
        <authorList>
            <person name="Ohnishi Y."/>
            <person name="Ishikawa J."/>
            <person name="Sekine M."/>
            <person name="Hosoyama A."/>
            <person name="Harada T."/>
            <person name="Narita H."/>
            <person name="Hata T."/>
            <person name="Konno Y."/>
            <person name="Tutikane K."/>
            <person name="Fujita N."/>
            <person name="Horinouchi S."/>
            <person name="Hayakawa M."/>
        </authorList>
    </citation>
    <scope>NUCLEOTIDE SEQUENCE [LARGE SCALE GENOMIC DNA]</scope>
    <source>
        <strain evidence="2">ATCC 14538 / DSM 43046 / CBS 188.64 / JCM 3121 / NBRC 102363 / NCIMB 12654 / NRRL B-3342 / UNCC 431</strain>
    </source>
</reference>
<protein>
    <submittedName>
        <fullName evidence="1">Uncharacterized protein</fullName>
    </submittedName>
</protein>
<gene>
    <name evidence="1" type="ordered locus">AMIS_42320</name>
</gene>
<sequence>MSRGERAGPARRRRGDAVMHNAILDLFDDYLTRMTLVRDELSAARRVLPGERLCAVEEAIEAAREFSASATVLLRGGDIR</sequence>
<dbReference type="HOGENOM" id="CLU_2581833_0_0_11"/>
<evidence type="ECO:0000313" key="1">
    <source>
        <dbReference type="EMBL" id="BAL89452.1"/>
    </source>
</evidence>
<dbReference type="AlphaFoldDB" id="I0H8W5"/>
<name>I0H8W5_ACTM4</name>
<dbReference type="EMBL" id="AP012319">
    <property type="protein sequence ID" value="BAL89452.1"/>
    <property type="molecule type" value="Genomic_DNA"/>
</dbReference>
<dbReference type="Proteomes" id="UP000007882">
    <property type="component" value="Chromosome"/>
</dbReference>
<evidence type="ECO:0000313" key="2">
    <source>
        <dbReference type="Proteomes" id="UP000007882"/>
    </source>
</evidence>
<dbReference type="STRING" id="512565.AMIS_42320"/>
<keyword evidence="2" id="KW-1185">Reference proteome</keyword>
<dbReference type="PATRIC" id="fig|512565.3.peg.4217"/>
<proteinExistence type="predicted"/>
<organism evidence="1 2">
    <name type="scientific">Actinoplanes missouriensis (strain ATCC 14538 / DSM 43046 / CBS 188.64 / JCM 3121 / NBRC 102363 / NCIMB 12654 / NRRL B-3342 / UNCC 431)</name>
    <dbReference type="NCBI Taxonomy" id="512565"/>
    <lineage>
        <taxon>Bacteria</taxon>
        <taxon>Bacillati</taxon>
        <taxon>Actinomycetota</taxon>
        <taxon>Actinomycetes</taxon>
        <taxon>Micromonosporales</taxon>
        <taxon>Micromonosporaceae</taxon>
        <taxon>Actinoplanes</taxon>
    </lineage>
</organism>
<accession>I0H8W5</accession>
<dbReference type="KEGG" id="ams:AMIS_42320"/>